<dbReference type="AlphaFoldDB" id="A0A6H1ZLQ0"/>
<accession>A0A6H1ZLQ0</accession>
<protein>
    <submittedName>
        <fullName evidence="1">Uncharacterized protein</fullName>
    </submittedName>
</protein>
<reference evidence="1" key="1">
    <citation type="submission" date="2020-03" db="EMBL/GenBank/DDBJ databases">
        <title>The deep terrestrial virosphere.</title>
        <authorList>
            <person name="Holmfeldt K."/>
            <person name="Nilsson E."/>
            <person name="Simone D."/>
            <person name="Lopez-Fernandez M."/>
            <person name="Wu X."/>
            <person name="de Brujin I."/>
            <person name="Lundin D."/>
            <person name="Andersson A."/>
            <person name="Bertilsson S."/>
            <person name="Dopson M."/>
        </authorList>
    </citation>
    <scope>NUCLEOTIDE SEQUENCE</scope>
    <source>
        <strain evidence="1">TM448A00932</strain>
        <strain evidence="2">TM448B00884</strain>
    </source>
</reference>
<dbReference type="EMBL" id="MT144668">
    <property type="protein sequence ID" value="QJH96968.1"/>
    <property type="molecule type" value="Genomic_DNA"/>
</dbReference>
<sequence>MDIFKRKIYSFEGPDRDPSVLLLNSEIMRLSPSSIEIFLDSLLASGFNGNIKFSGRWGECIVLRLNSIEDKWYIYPKEKSPKKNEKKEE</sequence>
<evidence type="ECO:0000313" key="2">
    <source>
        <dbReference type="EMBL" id="QJH96968.1"/>
    </source>
</evidence>
<organism evidence="1">
    <name type="scientific">viral metagenome</name>
    <dbReference type="NCBI Taxonomy" id="1070528"/>
    <lineage>
        <taxon>unclassified sequences</taxon>
        <taxon>metagenomes</taxon>
        <taxon>organismal metagenomes</taxon>
    </lineage>
</organism>
<gene>
    <name evidence="1" type="ORF">TM448A00932_0017</name>
    <name evidence="2" type="ORF">TM448B00884_0019</name>
</gene>
<name>A0A6H1ZLQ0_9ZZZZ</name>
<evidence type="ECO:0000313" key="1">
    <source>
        <dbReference type="EMBL" id="QJA48389.1"/>
    </source>
</evidence>
<dbReference type="EMBL" id="MT144082">
    <property type="protein sequence ID" value="QJA48389.1"/>
    <property type="molecule type" value="Genomic_DNA"/>
</dbReference>
<proteinExistence type="predicted"/>